<evidence type="ECO:0000256" key="11">
    <source>
        <dbReference type="ARBA" id="ARBA00030399"/>
    </source>
</evidence>
<protein>
    <recommendedName>
        <fullName evidence="4">16S rRNA (cytosine(967)-C(5))-methyltransferase</fullName>
        <ecNumber evidence="4">2.1.1.176</ecNumber>
    </recommendedName>
    <alternativeName>
        <fullName evidence="11">16S rRNA m5C967 methyltransferase</fullName>
    </alternativeName>
    <alternativeName>
        <fullName evidence="12">rRNA (cytosine-C(5)-)-methyltransferase RsmB</fullName>
    </alternativeName>
</protein>
<evidence type="ECO:0000256" key="1">
    <source>
        <dbReference type="ARBA" id="ARBA00002724"/>
    </source>
</evidence>
<dbReference type="EC" id="2.1.1.176" evidence="4"/>
<dbReference type="RefSeq" id="WP_056966492.1">
    <property type="nucleotide sequence ID" value="NZ_AYYQ01000031.1"/>
</dbReference>
<evidence type="ECO:0000256" key="9">
    <source>
        <dbReference type="ARBA" id="ARBA00022691"/>
    </source>
</evidence>
<dbReference type="InterPro" id="IPR035926">
    <property type="entry name" value="NusB-like_sf"/>
</dbReference>
<evidence type="ECO:0000259" key="15">
    <source>
        <dbReference type="PROSITE" id="PS51686"/>
    </source>
</evidence>
<dbReference type="PROSITE" id="PS51686">
    <property type="entry name" value="SAM_MT_RSMB_NOP"/>
    <property type="match status" value="1"/>
</dbReference>
<gene>
    <name evidence="16" type="ORF">FD06_GL000180</name>
</gene>
<dbReference type="Gene3D" id="3.30.70.1170">
    <property type="entry name" value="Sun protein, domain 3"/>
    <property type="match status" value="1"/>
</dbReference>
<dbReference type="InterPro" id="IPR049560">
    <property type="entry name" value="MeTrfase_RsmB-F_NOP2_cat"/>
</dbReference>
<name>A0A0R2ALL4_9LACO</name>
<evidence type="ECO:0000313" key="17">
    <source>
        <dbReference type="Proteomes" id="UP000052012"/>
    </source>
</evidence>
<feature type="domain" description="SAM-dependent MTase RsmB/NOP-type" evidence="15">
    <location>
        <begin position="168"/>
        <end position="444"/>
    </location>
</feature>
<keyword evidence="6" id="KW-0698">rRNA processing</keyword>
<evidence type="ECO:0000256" key="7">
    <source>
        <dbReference type="ARBA" id="ARBA00022603"/>
    </source>
</evidence>
<dbReference type="CDD" id="cd02440">
    <property type="entry name" value="AdoMet_MTases"/>
    <property type="match status" value="1"/>
</dbReference>
<dbReference type="PATRIC" id="fig|1423781.4.peg.182"/>
<evidence type="ECO:0000313" key="16">
    <source>
        <dbReference type="EMBL" id="KRM68062.1"/>
    </source>
</evidence>
<dbReference type="InterPro" id="IPR054728">
    <property type="entry name" value="RsmB-like_ferredoxin"/>
</dbReference>
<feature type="binding site" evidence="14">
    <location>
        <position position="330"/>
    </location>
    <ligand>
        <name>S-adenosyl-L-methionine</name>
        <dbReference type="ChEBI" id="CHEBI:59789"/>
    </ligand>
</feature>
<dbReference type="GO" id="GO:0003723">
    <property type="term" value="F:RNA binding"/>
    <property type="evidence" value="ECO:0007669"/>
    <property type="project" value="UniProtKB-UniRule"/>
</dbReference>
<evidence type="ECO:0000256" key="14">
    <source>
        <dbReference type="PROSITE-ProRule" id="PRU01023"/>
    </source>
</evidence>
<dbReference type="InterPro" id="IPR004573">
    <property type="entry name" value="rRNA_ssu_MeTfrase_B"/>
</dbReference>
<evidence type="ECO:0000256" key="12">
    <source>
        <dbReference type="ARBA" id="ARBA00031088"/>
    </source>
</evidence>
<dbReference type="SUPFAM" id="SSF48013">
    <property type="entry name" value="NusB-like"/>
    <property type="match status" value="1"/>
</dbReference>
<dbReference type="Gene3D" id="1.10.940.10">
    <property type="entry name" value="NusB-like"/>
    <property type="match status" value="1"/>
</dbReference>
<dbReference type="SUPFAM" id="SSF53335">
    <property type="entry name" value="S-adenosyl-L-methionine-dependent methyltransferases"/>
    <property type="match status" value="1"/>
</dbReference>
<proteinExistence type="inferred from homology"/>
<comment type="subcellular location">
    <subcellularLocation>
        <location evidence="2">Cytoplasm</location>
    </subcellularLocation>
</comment>
<feature type="active site" description="Nucleophile" evidence="14">
    <location>
        <position position="383"/>
    </location>
</feature>
<reference evidence="16 17" key="1">
    <citation type="journal article" date="2015" name="Genome Announc.">
        <title>Expanding the biotechnology potential of lactobacilli through comparative genomics of 213 strains and associated genera.</title>
        <authorList>
            <person name="Sun Z."/>
            <person name="Harris H.M."/>
            <person name="McCann A."/>
            <person name="Guo C."/>
            <person name="Argimon S."/>
            <person name="Zhang W."/>
            <person name="Yang X."/>
            <person name="Jeffery I.B."/>
            <person name="Cooney J.C."/>
            <person name="Kagawa T.F."/>
            <person name="Liu W."/>
            <person name="Song Y."/>
            <person name="Salvetti E."/>
            <person name="Wrobel A."/>
            <person name="Rasinkangas P."/>
            <person name="Parkhill J."/>
            <person name="Rea M.C."/>
            <person name="O'Sullivan O."/>
            <person name="Ritari J."/>
            <person name="Douillard F.P."/>
            <person name="Paul Ross R."/>
            <person name="Yang R."/>
            <person name="Briner A.E."/>
            <person name="Felis G.E."/>
            <person name="de Vos W.M."/>
            <person name="Barrangou R."/>
            <person name="Klaenhammer T.R."/>
            <person name="Caufield P.W."/>
            <person name="Cui Y."/>
            <person name="Zhang H."/>
            <person name="O'Toole P.W."/>
        </authorList>
    </citation>
    <scope>NUCLEOTIDE SEQUENCE [LARGE SCALE GENOMIC DNA]</scope>
    <source>
        <strain evidence="16 17">DSM 23829</strain>
    </source>
</reference>
<dbReference type="GO" id="GO:0005737">
    <property type="term" value="C:cytoplasm"/>
    <property type="evidence" value="ECO:0007669"/>
    <property type="project" value="UniProtKB-SubCell"/>
</dbReference>
<dbReference type="Pfam" id="PF01189">
    <property type="entry name" value="Methyltr_RsmB-F"/>
    <property type="match status" value="1"/>
</dbReference>
<evidence type="ECO:0000256" key="8">
    <source>
        <dbReference type="ARBA" id="ARBA00022679"/>
    </source>
</evidence>
<dbReference type="Gene3D" id="3.40.50.150">
    <property type="entry name" value="Vaccinia Virus protein VP39"/>
    <property type="match status" value="1"/>
</dbReference>
<comment type="catalytic activity">
    <reaction evidence="13">
        <text>cytidine(967) in 16S rRNA + S-adenosyl-L-methionine = 5-methylcytidine(967) in 16S rRNA + S-adenosyl-L-homocysteine + H(+)</text>
        <dbReference type="Rhea" id="RHEA:42748"/>
        <dbReference type="Rhea" id="RHEA-COMP:10219"/>
        <dbReference type="Rhea" id="RHEA-COMP:10220"/>
        <dbReference type="ChEBI" id="CHEBI:15378"/>
        <dbReference type="ChEBI" id="CHEBI:57856"/>
        <dbReference type="ChEBI" id="CHEBI:59789"/>
        <dbReference type="ChEBI" id="CHEBI:74483"/>
        <dbReference type="ChEBI" id="CHEBI:82748"/>
        <dbReference type="EC" id="2.1.1.176"/>
    </reaction>
</comment>
<dbReference type="NCBIfam" id="TIGR00563">
    <property type="entry name" value="rsmB"/>
    <property type="match status" value="1"/>
</dbReference>
<organism evidence="16 17">
    <name type="scientific">Apilactobacillus ozensis DSM 23829 = JCM 17196</name>
    <dbReference type="NCBI Taxonomy" id="1423781"/>
    <lineage>
        <taxon>Bacteria</taxon>
        <taxon>Bacillati</taxon>
        <taxon>Bacillota</taxon>
        <taxon>Bacilli</taxon>
        <taxon>Lactobacillales</taxon>
        <taxon>Lactobacillaceae</taxon>
        <taxon>Apilactobacillus</taxon>
    </lineage>
</organism>
<dbReference type="OrthoDB" id="9810297at2"/>
<dbReference type="NCBIfam" id="NF011494">
    <property type="entry name" value="PRK14902.1"/>
    <property type="match status" value="1"/>
</dbReference>
<dbReference type="InterPro" id="IPR006027">
    <property type="entry name" value="NusB_RsmB_TIM44"/>
</dbReference>
<dbReference type="InterPro" id="IPR029063">
    <property type="entry name" value="SAM-dependent_MTases_sf"/>
</dbReference>
<sequence>MQNNPRLLAVKTLSKISNGAYSNLQLNQVINNSNMSNLDIRLMTNIVYGVVQHRLTLEFYLDAFVSNQNKLDAWVRELLYSAIYQMEYLDKIPNRAILNESINIAKQLGHAGIRKMVTGVLHAVINKGLPSFDKIKDNVKKLSIKYSVAEWIINELTQQLGLDKTISILESINSPSKQSVRFNSTLTDKNTIKNELESEGYEVEDSIVSNNGLLVSKKSAAKSELFKNGKITIQDESAMLPVDSMQFKPSDCVLDACSAPGGKTIQIAEQLDNKLGGKIYAFDLHEKRLVKVKENAKRMHVDAVVQTKALDARKIDKEFDDEYFDKILIDAPCSGIGLIRRKPEIRYEKQLSDVKHLASIQLDILNAVACKLKHKGVLIYSTCTILNQENVDVVNAFLEKHPEFELLQTDKHLIINNKNQEKWLRVFPDDFNSDGFFVCKLRKI</sequence>
<evidence type="ECO:0000256" key="3">
    <source>
        <dbReference type="ARBA" id="ARBA00007494"/>
    </source>
</evidence>
<feature type="binding site" evidence="14">
    <location>
        <position position="311"/>
    </location>
    <ligand>
        <name>S-adenosyl-L-methionine</name>
        <dbReference type="ChEBI" id="CHEBI:59789"/>
    </ligand>
</feature>
<comment type="caution">
    <text evidence="16">The sequence shown here is derived from an EMBL/GenBank/DDBJ whole genome shotgun (WGS) entry which is preliminary data.</text>
</comment>
<evidence type="ECO:0000256" key="2">
    <source>
        <dbReference type="ARBA" id="ARBA00004496"/>
    </source>
</evidence>
<keyword evidence="9 14" id="KW-0949">S-adenosyl-L-methionine</keyword>
<keyword evidence="5" id="KW-0963">Cytoplasm</keyword>
<dbReference type="EMBL" id="AYYQ01000031">
    <property type="protein sequence ID" value="KRM68062.1"/>
    <property type="molecule type" value="Genomic_DNA"/>
</dbReference>
<comment type="function">
    <text evidence="1">Specifically methylates the cytosine at position 967 (m5C967) of 16S rRNA.</text>
</comment>
<dbReference type="FunFam" id="1.10.940.10:FF:000006">
    <property type="entry name" value="16S rRNA (Cytosine(967)-C(5))-methyltransferase RsmB"/>
    <property type="match status" value="1"/>
</dbReference>
<dbReference type="PROSITE" id="PS01153">
    <property type="entry name" value="NOL1_NOP2_SUN"/>
    <property type="match status" value="1"/>
</dbReference>
<accession>A0A0R2ALL4</accession>
<feature type="binding site" evidence="14">
    <location>
        <begin position="257"/>
        <end position="263"/>
    </location>
    <ligand>
        <name>S-adenosyl-L-methionine</name>
        <dbReference type="ChEBI" id="CHEBI:59789"/>
    </ligand>
</feature>
<dbReference type="AlphaFoldDB" id="A0A0R2ALL4"/>
<feature type="binding site" evidence="14">
    <location>
        <position position="283"/>
    </location>
    <ligand>
        <name>S-adenosyl-L-methionine</name>
        <dbReference type="ChEBI" id="CHEBI:59789"/>
    </ligand>
</feature>
<keyword evidence="8 14" id="KW-0808">Transferase</keyword>
<evidence type="ECO:0000256" key="5">
    <source>
        <dbReference type="ARBA" id="ARBA00022490"/>
    </source>
</evidence>
<keyword evidence="17" id="KW-1185">Reference proteome</keyword>
<dbReference type="PANTHER" id="PTHR22807">
    <property type="entry name" value="NOP2 YEAST -RELATED NOL1/NOP2/FMU SUN DOMAIN-CONTAINING"/>
    <property type="match status" value="1"/>
</dbReference>
<dbReference type="Pfam" id="PF22458">
    <property type="entry name" value="RsmF-B_ferredox"/>
    <property type="match status" value="1"/>
</dbReference>
<evidence type="ECO:0000256" key="6">
    <source>
        <dbReference type="ARBA" id="ARBA00022552"/>
    </source>
</evidence>
<evidence type="ECO:0000256" key="10">
    <source>
        <dbReference type="ARBA" id="ARBA00022884"/>
    </source>
</evidence>
<dbReference type="STRING" id="1423781.FD06_GL000180"/>
<evidence type="ECO:0000256" key="4">
    <source>
        <dbReference type="ARBA" id="ARBA00012140"/>
    </source>
</evidence>
<dbReference type="GO" id="GO:0008649">
    <property type="term" value="F:rRNA methyltransferase activity"/>
    <property type="evidence" value="ECO:0007669"/>
    <property type="project" value="InterPro"/>
</dbReference>
<dbReference type="InterPro" id="IPR001678">
    <property type="entry name" value="MeTrfase_RsmB-F_NOP2_dom"/>
</dbReference>
<evidence type="ECO:0000256" key="13">
    <source>
        <dbReference type="ARBA" id="ARBA00047283"/>
    </source>
</evidence>
<dbReference type="InterPro" id="IPR023267">
    <property type="entry name" value="RCMT"/>
</dbReference>
<dbReference type="InterPro" id="IPR018314">
    <property type="entry name" value="RsmB/NOL1/NOP2-like_CS"/>
</dbReference>
<dbReference type="PANTHER" id="PTHR22807:SF53">
    <property type="entry name" value="RIBOSOMAL RNA SMALL SUBUNIT METHYLTRANSFERASE B-RELATED"/>
    <property type="match status" value="1"/>
</dbReference>
<comment type="similarity">
    <text evidence="3 14">Belongs to the class I-like SAM-binding methyltransferase superfamily. RsmB/NOP family.</text>
</comment>
<dbReference type="GO" id="GO:0006355">
    <property type="term" value="P:regulation of DNA-templated transcription"/>
    <property type="evidence" value="ECO:0007669"/>
    <property type="project" value="InterPro"/>
</dbReference>
<dbReference type="Pfam" id="PF01029">
    <property type="entry name" value="NusB"/>
    <property type="match status" value="1"/>
</dbReference>
<keyword evidence="10 14" id="KW-0694">RNA-binding</keyword>
<dbReference type="FunFam" id="3.40.50.150:FF:000022">
    <property type="entry name" value="Ribosomal RNA small subunit methyltransferase B"/>
    <property type="match status" value="1"/>
</dbReference>
<dbReference type="Proteomes" id="UP000052012">
    <property type="component" value="Unassembled WGS sequence"/>
</dbReference>
<keyword evidence="7 14" id="KW-0489">Methyltransferase</keyword>
<dbReference type="PRINTS" id="PR02008">
    <property type="entry name" value="RCMTFAMILY"/>
</dbReference>